<evidence type="ECO:0000256" key="9">
    <source>
        <dbReference type="ARBA" id="ARBA00023136"/>
    </source>
</evidence>
<dbReference type="InParanoid" id="E4XVK7"/>
<evidence type="ECO:0000256" key="8">
    <source>
        <dbReference type="ARBA" id="ARBA00023034"/>
    </source>
</evidence>
<evidence type="ECO:0000256" key="3">
    <source>
        <dbReference type="ARBA" id="ARBA00022676"/>
    </source>
</evidence>
<dbReference type="Pfam" id="PF02434">
    <property type="entry name" value="Fringe"/>
    <property type="match status" value="1"/>
</dbReference>
<keyword evidence="9" id="KW-0472">Membrane</keyword>
<dbReference type="GO" id="GO:0047238">
    <property type="term" value="F:glucuronosyl-N-acetylgalactosaminyl-proteoglycan 4-beta-N-acetylgalactosaminyltransferase activity"/>
    <property type="evidence" value="ECO:0007669"/>
    <property type="project" value="TreeGrafter"/>
</dbReference>
<dbReference type="InterPro" id="IPR008428">
    <property type="entry name" value="Chond_GalNAc"/>
</dbReference>
<evidence type="ECO:0000256" key="5">
    <source>
        <dbReference type="ARBA" id="ARBA00022692"/>
    </source>
</evidence>
<gene>
    <name evidence="12" type="ORF">GSOID_T00005539001</name>
</gene>
<dbReference type="PANTHER" id="PTHR12369">
    <property type="entry name" value="CHONDROITIN SYNTHASE"/>
    <property type="match status" value="1"/>
</dbReference>
<evidence type="ECO:0000256" key="4">
    <source>
        <dbReference type="ARBA" id="ARBA00022679"/>
    </source>
</evidence>
<accession>E4XVK7</accession>
<evidence type="ECO:0000259" key="11">
    <source>
        <dbReference type="Pfam" id="PF02434"/>
    </source>
</evidence>
<dbReference type="AlphaFoldDB" id="E4XVK7"/>
<keyword evidence="13" id="KW-1185">Reference proteome</keyword>
<evidence type="ECO:0000256" key="2">
    <source>
        <dbReference type="ARBA" id="ARBA00009239"/>
    </source>
</evidence>
<keyword evidence="8 10" id="KW-0333">Golgi apparatus</keyword>
<dbReference type="SUPFAM" id="SSF53448">
    <property type="entry name" value="Nucleotide-diphospho-sugar transferases"/>
    <property type="match status" value="1"/>
</dbReference>
<evidence type="ECO:0000256" key="7">
    <source>
        <dbReference type="ARBA" id="ARBA00022989"/>
    </source>
</evidence>
<dbReference type="Proteomes" id="UP000001307">
    <property type="component" value="Unassembled WGS sequence"/>
</dbReference>
<comment type="similarity">
    <text evidence="2 10">Belongs to the chondroitin N-acetylgalactosaminyltransferase family.</text>
</comment>
<dbReference type="InterPro" id="IPR051227">
    <property type="entry name" value="CS_glycosyltransferase"/>
</dbReference>
<evidence type="ECO:0000313" key="13">
    <source>
        <dbReference type="Proteomes" id="UP000001307"/>
    </source>
</evidence>
<name>E4XVK7_OIKDI</name>
<sequence length="712" mass="82849">MKSAVHGFQLTEMWKRLQKHQTQLFLCLLGFSFGIIIRIHRNYLVEKCNYEESLHPRSGSFVDMIPIEEPVSGNRKLVNIGVMSAQKFLMRRTRDIAESWAIDVSDSETGGKVTVFSDNPDKIKFDHLNIVTLQGVNDNMYPPQRKSYSVIRHFHDLELNNFDWFMRLDDDVYLNFPRVESFLKKLDPSKPLMIGNAGMGRDPDDYVPKEMTYCMGGTGIIFSREAIKQIRPHLHKCLKEEIYSEHEDIELGRCFFTHLNLTCTNARDTPDFFWNNYRPRPLKPGQSSSWDNIDMKKVSDKVKGKAMTLHSNKFYPYQQNSRLDMLRYEAQIIQDRINDLQNKMLRVVLHTEPQSFEQTDDIFETYTKDEDGKVYHYKLDQDNPVQVNRGAAVDRFSSFLGYEKSWKSLSYGRSKNSYIYALQVENEEGIRDTAIIKKTLGEMETKTVEEFSKNCQAIDFIIPLVGREDQVDRFLKNIRDDFSTSAYSINLIFVYFKEEQHVDEINNLKGKLKHMKKFSQVEFTCPVDFDVITSKKDFSRGIGLQMGADSRPMESILFMVDIDMAFKPKLLQNIISNTKIGQAYMPIIFSQFKKRPEPEAVTDRHGFWRNFGYGMVSIYRSDLVKSGGYDKSIIGWGLEDVKLAERLIEKDVNIFRAVEPNLVHIYHDKDCSGLEDKQKKACVDVMNNHYTSSEALYEIFMKKSLPRKKKSA</sequence>
<dbReference type="InterPro" id="IPR003378">
    <property type="entry name" value="Fringe-like_glycosylTrfase"/>
</dbReference>
<comment type="subcellular location">
    <subcellularLocation>
        <location evidence="1 10">Golgi apparatus</location>
        <location evidence="1 10">Golgi stack membrane</location>
        <topology evidence="1 10">Single-pass type II membrane protein</topology>
    </subcellularLocation>
</comment>
<evidence type="ECO:0000256" key="1">
    <source>
        <dbReference type="ARBA" id="ARBA00004447"/>
    </source>
</evidence>
<organism evidence="12">
    <name type="scientific">Oikopleura dioica</name>
    <name type="common">Tunicate</name>
    <dbReference type="NCBI Taxonomy" id="34765"/>
    <lineage>
        <taxon>Eukaryota</taxon>
        <taxon>Metazoa</taxon>
        <taxon>Chordata</taxon>
        <taxon>Tunicata</taxon>
        <taxon>Appendicularia</taxon>
        <taxon>Copelata</taxon>
        <taxon>Oikopleuridae</taxon>
        <taxon>Oikopleura</taxon>
    </lineage>
</organism>
<dbReference type="PANTHER" id="PTHR12369:SF11">
    <property type="entry name" value="HEXOSYLTRANSFERASE"/>
    <property type="match status" value="1"/>
</dbReference>
<dbReference type="EMBL" id="FN653214">
    <property type="protein sequence ID" value="CBY13725.1"/>
    <property type="molecule type" value="Genomic_DNA"/>
</dbReference>
<dbReference type="Gene3D" id="3.90.550.10">
    <property type="entry name" value="Spore Coat Polysaccharide Biosynthesis Protein SpsA, Chain A"/>
    <property type="match status" value="1"/>
</dbReference>
<reference evidence="12" key="1">
    <citation type="journal article" date="2010" name="Science">
        <title>Plasticity of animal genome architecture unmasked by rapid evolution of a pelagic tunicate.</title>
        <authorList>
            <person name="Denoeud F."/>
            <person name="Henriet S."/>
            <person name="Mungpakdee S."/>
            <person name="Aury J.M."/>
            <person name="Da Silva C."/>
            <person name="Brinkmann H."/>
            <person name="Mikhaleva J."/>
            <person name="Olsen L.C."/>
            <person name="Jubin C."/>
            <person name="Canestro C."/>
            <person name="Bouquet J.M."/>
            <person name="Danks G."/>
            <person name="Poulain J."/>
            <person name="Campsteijn C."/>
            <person name="Adamski M."/>
            <person name="Cross I."/>
            <person name="Yadetie F."/>
            <person name="Muffato M."/>
            <person name="Louis A."/>
            <person name="Butcher S."/>
            <person name="Tsagkogeorga G."/>
            <person name="Konrad A."/>
            <person name="Singh S."/>
            <person name="Jensen M.F."/>
            <person name="Cong E.H."/>
            <person name="Eikeseth-Otteraa H."/>
            <person name="Noel B."/>
            <person name="Anthouard V."/>
            <person name="Porcel B.M."/>
            <person name="Kachouri-Lafond R."/>
            <person name="Nishino A."/>
            <person name="Ugolini M."/>
            <person name="Chourrout P."/>
            <person name="Nishida H."/>
            <person name="Aasland R."/>
            <person name="Huzurbazar S."/>
            <person name="Westhof E."/>
            <person name="Delsuc F."/>
            <person name="Lehrach H."/>
            <person name="Reinhardt R."/>
            <person name="Weissenbach J."/>
            <person name="Roy S.W."/>
            <person name="Artiguenave F."/>
            <person name="Postlethwait J.H."/>
            <person name="Manak J.R."/>
            <person name="Thompson E.M."/>
            <person name="Jaillon O."/>
            <person name="Du Pasquier L."/>
            <person name="Boudinot P."/>
            <person name="Liberles D.A."/>
            <person name="Volff J.N."/>
            <person name="Philippe H."/>
            <person name="Lenhard B."/>
            <person name="Roest Crollius H."/>
            <person name="Wincker P."/>
            <person name="Chourrout D."/>
        </authorList>
    </citation>
    <scope>NUCLEOTIDE SEQUENCE [LARGE SCALE GENOMIC DNA]</scope>
</reference>
<dbReference type="Pfam" id="PF05679">
    <property type="entry name" value="CHGN"/>
    <property type="match status" value="1"/>
</dbReference>
<keyword evidence="5" id="KW-0812">Transmembrane</keyword>
<protein>
    <recommendedName>
        <fullName evidence="10">Hexosyltransferase</fullName>
        <ecNumber evidence="10">2.4.1.-</ecNumber>
    </recommendedName>
</protein>
<keyword evidence="4 10" id="KW-0808">Transferase</keyword>
<keyword evidence="6 10" id="KW-0735">Signal-anchor</keyword>
<dbReference type="InterPro" id="IPR029044">
    <property type="entry name" value="Nucleotide-diphossugar_trans"/>
</dbReference>
<evidence type="ECO:0000313" key="12">
    <source>
        <dbReference type="EMBL" id="CBY13725.1"/>
    </source>
</evidence>
<keyword evidence="3" id="KW-0328">Glycosyltransferase</keyword>
<keyword evidence="7" id="KW-1133">Transmembrane helix</keyword>
<proteinExistence type="inferred from homology"/>
<dbReference type="Gene3D" id="3.90.550.50">
    <property type="match status" value="1"/>
</dbReference>
<dbReference type="EC" id="2.4.1.-" evidence="10"/>
<evidence type="ECO:0000256" key="6">
    <source>
        <dbReference type="ARBA" id="ARBA00022968"/>
    </source>
</evidence>
<evidence type="ECO:0000256" key="10">
    <source>
        <dbReference type="RuleBase" id="RU364016"/>
    </source>
</evidence>
<dbReference type="OrthoDB" id="431432at2759"/>
<dbReference type="GO" id="GO:0032580">
    <property type="term" value="C:Golgi cisterna membrane"/>
    <property type="evidence" value="ECO:0007669"/>
    <property type="project" value="UniProtKB-SubCell"/>
</dbReference>
<feature type="domain" description="Fringe-like glycosyltransferase" evidence="11">
    <location>
        <begin position="78"/>
        <end position="265"/>
    </location>
</feature>